<gene>
    <name evidence="1" type="ORF">FB468_0195</name>
</gene>
<comment type="caution">
    <text evidence="1">The sequence shown here is derived from an EMBL/GenBank/DDBJ whole genome shotgun (WGS) entry which is preliminary data.</text>
</comment>
<organism evidence="1 2">
    <name type="scientific">Leucobacter komagatae</name>
    <dbReference type="NCBI Taxonomy" id="55969"/>
    <lineage>
        <taxon>Bacteria</taxon>
        <taxon>Bacillati</taxon>
        <taxon>Actinomycetota</taxon>
        <taxon>Actinomycetes</taxon>
        <taxon>Micrococcales</taxon>
        <taxon>Microbacteriaceae</taxon>
        <taxon>Leucobacter</taxon>
    </lineage>
</organism>
<protein>
    <submittedName>
        <fullName evidence="1">Uncharacterized protein</fullName>
    </submittedName>
</protein>
<proteinExistence type="predicted"/>
<accession>A0A542Y2F8</accession>
<dbReference type="Proteomes" id="UP000319094">
    <property type="component" value="Unassembled WGS sequence"/>
</dbReference>
<name>A0A542Y2F8_9MICO</name>
<reference evidence="1 2" key="1">
    <citation type="submission" date="2019-06" db="EMBL/GenBank/DDBJ databases">
        <title>Sequencing the genomes of 1000 actinobacteria strains.</title>
        <authorList>
            <person name="Klenk H.-P."/>
        </authorList>
    </citation>
    <scope>NUCLEOTIDE SEQUENCE [LARGE SCALE GENOMIC DNA]</scope>
    <source>
        <strain evidence="1 2">DSM 8803</strain>
    </source>
</reference>
<dbReference type="AlphaFoldDB" id="A0A542Y2F8"/>
<evidence type="ECO:0000313" key="1">
    <source>
        <dbReference type="EMBL" id="TQL42213.1"/>
    </source>
</evidence>
<keyword evidence="2" id="KW-1185">Reference proteome</keyword>
<dbReference type="EMBL" id="VFON01000001">
    <property type="protein sequence ID" value="TQL42213.1"/>
    <property type="molecule type" value="Genomic_DNA"/>
</dbReference>
<sequence length="113" mass="11559">MPAAAGDPGQSLEEACTLLYAGSAIHQEGASALNLKDTEELARELPRIVSESQAEFVKVGNPQAAPIATEYSKQVALMSQAMLGGEYAMTEIAAAGAGVQAVVDDAVALCPNP</sequence>
<evidence type="ECO:0000313" key="2">
    <source>
        <dbReference type="Proteomes" id="UP000319094"/>
    </source>
</evidence>